<evidence type="ECO:0000313" key="3">
    <source>
        <dbReference type="Proteomes" id="UP000703893"/>
    </source>
</evidence>
<dbReference type="AlphaFoldDB" id="A0A937X431"/>
<feature type="compositionally biased region" description="Low complexity" evidence="1">
    <location>
        <begin position="192"/>
        <end position="205"/>
    </location>
</feature>
<accession>A0A937X431</accession>
<sequence>MIGAVARKHDAESTRPLSPVGARPADFHQAAATEAPGGDPAAIVEISPLGRKAAEAEDVPLIGKPGKAQDEPDVPLLGAKASSAASSGNGSPEATGQESSSGPGNARATGNGDAQGAGTGDPAAAGRGDSGAAGTGDARFAGRSDSKADGKGGEKDDKKAGGVGKELSAEEEQVVKELQARDREVRAHEAAHLAASGGATAAIDAPDPSATGVTSDNSAVSSAEDSAARNPARTPAEAAEIRKPEASEVPAPSKSEDSQIRVATSTARLEDPHDHAPESCEPCFKLFNTRVAEYA</sequence>
<comment type="caution">
    <text evidence="2">The sequence shown here is derived from an EMBL/GenBank/DDBJ whole genome shotgun (WGS) entry which is preliminary data.</text>
</comment>
<evidence type="ECO:0000313" key="2">
    <source>
        <dbReference type="EMBL" id="MBM3275681.1"/>
    </source>
</evidence>
<feature type="compositionally biased region" description="Basic and acidic residues" evidence="1">
    <location>
        <begin position="173"/>
        <end position="191"/>
    </location>
</feature>
<name>A0A937X431_9BACT</name>
<organism evidence="2 3">
    <name type="scientific">Candidatus Tanganyikabacteria bacterium</name>
    <dbReference type="NCBI Taxonomy" id="2961651"/>
    <lineage>
        <taxon>Bacteria</taxon>
        <taxon>Bacillati</taxon>
        <taxon>Candidatus Sericytochromatia</taxon>
        <taxon>Candidatus Tanganyikabacteria</taxon>
    </lineage>
</organism>
<reference evidence="2 3" key="1">
    <citation type="submission" date="2019-03" db="EMBL/GenBank/DDBJ databases">
        <title>Lake Tanganyika Metagenome-Assembled Genomes (MAGs).</title>
        <authorList>
            <person name="Tran P."/>
        </authorList>
    </citation>
    <scope>NUCLEOTIDE SEQUENCE [LARGE SCALE GENOMIC DNA]</scope>
    <source>
        <strain evidence="2">K_DeepCast_65m_m2_236</strain>
    </source>
</reference>
<protein>
    <submittedName>
        <fullName evidence="2">Uncharacterized protein</fullName>
    </submittedName>
</protein>
<gene>
    <name evidence="2" type="ORF">FJZ00_11050</name>
</gene>
<feature type="region of interest" description="Disordered" evidence="1">
    <location>
        <begin position="1"/>
        <end position="281"/>
    </location>
</feature>
<evidence type="ECO:0000256" key="1">
    <source>
        <dbReference type="SAM" id="MobiDB-lite"/>
    </source>
</evidence>
<feature type="compositionally biased region" description="Basic and acidic residues" evidence="1">
    <location>
        <begin position="268"/>
        <end position="278"/>
    </location>
</feature>
<feature type="compositionally biased region" description="Low complexity" evidence="1">
    <location>
        <begin position="78"/>
        <end position="94"/>
    </location>
</feature>
<feature type="compositionally biased region" description="Polar residues" evidence="1">
    <location>
        <begin position="211"/>
        <end position="224"/>
    </location>
</feature>
<dbReference type="Proteomes" id="UP000703893">
    <property type="component" value="Unassembled WGS sequence"/>
</dbReference>
<feature type="compositionally biased region" description="Basic and acidic residues" evidence="1">
    <location>
        <begin position="140"/>
        <end position="160"/>
    </location>
</feature>
<dbReference type="EMBL" id="VGJX01000676">
    <property type="protein sequence ID" value="MBM3275681.1"/>
    <property type="molecule type" value="Genomic_DNA"/>
</dbReference>
<proteinExistence type="predicted"/>